<protein>
    <submittedName>
        <fullName evidence="11">Type I secretion system permease/ATPase</fullName>
    </submittedName>
</protein>
<evidence type="ECO:0000259" key="9">
    <source>
        <dbReference type="PROSITE" id="PS50893"/>
    </source>
</evidence>
<dbReference type="InterPro" id="IPR027417">
    <property type="entry name" value="P-loop_NTPase"/>
</dbReference>
<evidence type="ECO:0000256" key="2">
    <source>
        <dbReference type="ARBA" id="ARBA00022475"/>
    </source>
</evidence>
<keyword evidence="3 8" id="KW-0812">Transmembrane</keyword>
<accession>A0ABW8GIW3</accession>
<dbReference type="InterPro" id="IPR003439">
    <property type="entry name" value="ABC_transporter-like_ATP-bd"/>
</dbReference>
<dbReference type="Pfam" id="PF00664">
    <property type="entry name" value="ABC_membrane"/>
    <property type="match status" value="1"/>
</dbReference>
<feature type="transmembrane region" description="Helical" evidence="8">
    <location>
        <begin position="138"/>
        <end position="161"/>
    </location>
</feature>
<dbReference type="InterPro" id="IPR036640">
    <property type="entry name" value="ABC1_TM_sf"/>
</dbReference>
<evidence type="ECO:0000256" key="4">
    <source>
        <dbReference type="ARBA" id="ARBA00022741"/>
    </source>
</evidence>
<evidence type="ECO:0000256" key="5">
    <source>
        <dbReference type="ARBA" id="ARBA00022840"/>
    </source>
</evidence>
<feature type="transmembrane region" description="Helical" evidence="8">
    <location>
        <begin position="53"/>
        <end position="72"/>
    </location>
</feature>
<evidence type="ECO:0000256" key="3">
    <source>
        <dbReference type="ARBA" id="ARBA00022692"/>
    </source>
</evidence>
<dbReference type="Gene3D" id="3.40.50.300">
    <property type="entry name" value="P-loop containing nucleotide triphosphate hydrolases"/>
    <property type="match status" value="1"/>
</dbReference>
<keyword evidence="5" id="KW-0067">ATP-binding</keyword>
<organism evidence="11 12">
    <name type="scientific">Methylobacillus methanolivorans</name>
    <dbReference type="NCBI Taxonomy" id="1848927"/>
    <lineage>
        <taxon>Bacteria</taxon>
        <taxon>Pseudomonadati</taxon>
        <taxon>Pseudomonadota</taxon>
        <taxon>Betaproteobacteria</taxon>
        <taxon>Nitrosomonadales</taxon>
        <taxon>Methylophilaceae</taxon>
        <taxon>Methylobacillus</taxon>
    </lineage>
</organism>
<comment type="caution">
    <text evidence="11">The sequence shown here is derived from an EMBL/GenBank/DDBJ whole genome shotgun (WGS) entry which is preliminary data.</text>
</comment>
<keyword evidence="2" id="KW-1003">Cell membrane</keyword>
<gene>
    <name evidence="11" type="ORF">ACIKP9_02710</name>
</gene>
<evidence type="ECO:0000313" key="12">
    <source>
        <dbReference type="Proteomes" id="UP001617669"/>
    </source>
</evidence>
<evidence type="ECO:0000256" key="6">
    <source>
        <dbReference type="ARBA" id="ARBA00022989"/>
    </source>
</evidence>
<keyword evidence="6 8" id="KW-1133">Transmembrane helix</keyword>
<dbReference type="InterPro" id="IPR003593">
    <property type="entry name" value="AAA+_ATPase"/>
</dbReference>
<keyword evidence="12" id="KW-1185">Reference proteome</keyword>
<dbReference type="EMBL" id="JBIWXY010000001">
    <property type="protein sequence ID" value="MFJ5445132.1"/>
    <property type="molecule type" value="Genomic_DNA"/>
</dbReference>
<evidence type="ECO:0000259" key="10">
    <source>
        <dbReference type="PROSITE" id="PS50929"/>
    </source>
</evidence>
<evidence type="ECO:0000256" key="7">
    <source>
        <dbReference type="ARBA" id="ARBA00023136"/>
    </source>
</evidence>
<evidence type="ECO:0000313" key="11">
    <source>
        <dbReference type="EMBL" id="MFJ5445132.1"/>
    </source>
</evidence>
<comment type="subcellular location">
    <subcellularLocation>
        <location evidence="1">Cell membrane</location>
        <topology evidence="1">Multi-pass membrane protein</topology>
    </subcellularLocation>
</comment>
<dbReference type="InterPro" id="IPR010128">
    <property type="entry name" value="ATPase_T1SS_PrtD-like"/>
</dbReference>
<feature type="domain" description="ABC transmembrane type-1" evidence="10">
    <location>
        <begin position="22"/>
        <end position="294"/>
    </location>
</feature>
<feature type="domain" description="ABC transporter" evidence="9">
    <location>
        <begin position="329"/>
        <end position="563"/>
    </location>
</feature>
<keyword evidence="4" id="KW-0547">Nucleotide-binding</keyword>
<dbReference type="InterPro" id="IPR039421">
    <property type="entry name" value="Type_1_exporter"/>
</dbReference>
<evidence type="ECO:0000256" key="8">
    <source>
        <dbReference type="SAM" id="Phobius"/>
    </source>
</evidence>
<dbReference type="Proteomes" id="UP001617669">
    <property type="component" value="Unassembled WGS sequence"/>
</dbReference>
<feature type="transmembrane region" description="Helical" evidence="8">
    <location>
        <begin position="20"/>
        <end position="41"/>
    </location>
</feature>
<dbReference type="Pfam" id="PF00005">
    <property type="entry name" value="ABC_tran"/>
    <property type="match status" value="1"/>
</dbReference>
<dbReference type="InterPro" id="IPR011527">
    <property type="entry name" value="ABC1_TM_dom"/>
</dbReference>
<dbReference type="RefSeq" id="WP_400878969.1">
    <property type="nucleotide sequence ID" value="NZ_JBIWXY010000001.1"/>
</dbReference>
<dbReference type="NCBIfam" id="TIGR01842">
    <property type="entry name" value="type_I_sec_PrtD"/>
    <property type="match status" value="1"/>
</dbReference>
<evidence type="ECO:0000256" key="1">
    <source>
        <dbReference type="ARBA" id="ARBA00004651"/>
    </source>
</evidence>
<sequence length="583" mass="64014">MSTQPLSLRSYLALFKHEAWSIALFSMVTNVLMLAPTLYLLQLYDRVLLSRSEMTLLAVTLITLFLFMVMAFSDWVRSLVAIKAGVCFDKLLTSRLFSLGLTRQAAQGTQQAMQDLTFIRHFITGNGLFAFFDVPWTLLYIAVLFILSPILGALAIALCMVQFGLALWNQHSTAQPLADSAEARQHGLQFLDSKLRNIETLHVLGMLPQLRQRWLAIQDRWHALDAKTNDVQSRNQQVNKFARYTMQSGMLGMAALLAVKGDISIGAMIASNVLIARALQPFDVIVGTWKQFIQAKASAGNIDQLLATGTDHDDITQLVTPNEAIKGRLSLVQVAVKSHHGTPLLKPLNLEIEPGEILGVLGPSGSGKTTLLRCLANTCDQREGEILVDGIALSRLPANLYASAIGYLPQETALLEGSIAENIARFTQPEPEKVIQAAQAAGIHEAILRLPKGYDTRLNAEAPVLSGGQRQLVGLARAIYQQPAILLLDEPNAHLDDQGEASLITALLLLKNQGKSIVLVSHRPHILNITDKLLVLDQGNMLWHGPREQVLAEINHARQSPASKVAQEPAQYLFMGTLPRQGR</sequence>
<dbReference type="SMART" id="SM00382">
    <property type="entry name" value="AAA"/>
    <property type="match status" value="1"/>
</dbReference>
<reference evidence="11 12" key="1">
    <citation type="submission" date="2024-11" db="EMBL/GenBank/DDBJ databases">
        <authorList>
            <person name="Kaparullina E.N."/>
            <person name="Delegan Y.A."/>
            <person name="Doronina N.V."/>
        </authorList>
    </citation>
    <scope>NUCLEOTIDE SEQUENCE [LARGE SCALE GENOMIC DNA]</scope>
    <source>
        <strain evidence="11 12">7sh_L</strain>
    </source>
</reference>
<name>A0ABW8GIW3_9PROT</name>
<dbReference type="PANTHER" id="PTHR43394:SF1">
    <property type="entry name" value="ATP-BINDING CASSETTE SUB-FAMILY B MEMBER 10, MITOCHONDRIAL"/>
    <property type="match status" value="1"/>
</dbReference>
<dbReference type="PROSITE" id="PS50929">
    <property type="entry name" value="ABC_TM1F"/>
    <property type="match status" value="1"/>
</dbReference>
<dbReference type="PROSITE" id="PS50893">
    <property type="entry name" value="ABC_TRANSPORTER_2"/>
    <property type="match status" value="1"/>
</dbReference>
<dbReference type="SUPFAM" id="SSF52540">
    <property type="entry name" value="P-loop containing nucleoside triphosphate hydrolases"/>
    <property type="match status" value="1"/>
</dbReference>
<dbReference type="Gene3D" id="1.20.1560.10">
    <property type="entry name" value="ABC transporter type 1, transmembrane domain"/>
    <property type="match status" value="1"/>
</dbReference>
<keyword evidence="7 8" id="KW-0472">Membrane</keyword>
<dbReference type="SUPFAM" id="SSF90123">
    <property type="entry name" value="ABC transporter transmembrane region"/>
    <property type="match status" value="1"/>
</dbReference>
<dbReference type="PROSITE" id="PS00211">
    <property type="entry name" value="ABC_TRANSPORTER_1"/>
    <property type="match status" value="1"/>
</dbReference>
<dbReference type="InterPro" id="IPR017871">
    <property type="entry name" value="ABC_transporter-like_CS"/>
</dbReference>
<dbReference type="PANTHER" id="PTHR43394">
    <property type="entry name" value="ATP-DEPENDENT PERMEASE MDL1, MITOCHONDRIAL"/>
    <property type="match status" value="1"/>
</dbReference>
<proteinExistence type="predicted"/>